<protein>
    <submittedName>
        <fullName evidence="4">ABC transporter substrate-binding protein</fullName>
    </submittedName>
</protein>
<evidence type="ECO:0000259" key="3">
    <source>
        <dbReference type="PROSITE" id="PS50983"/>
    </source>
</evidence>
<keyword evidence="2" id="KW-0732">Signal</keyword>
<dbReference type="PROSITE" id="PS51257">
    <property type="entry name" value="PROKAR_LIPOPROTEIN"/>
    <property type="match status" value="1"/>
</dbReference>
<proteinExistence type="inferred from homology"/>
<evidence type="ECO:0000313" key="5">
    <source>
        <dbReference type="Proteomes" id="UP000671913"/>
    </source>
</evidence>
<evidence type="ECO:0000313" key="4">
    <source>
        <dbReference type="EMBL" id="QSZ28179.1"/>
    </source>
</evidence>
<feature type="domain" description="Fe/B12 periplasmic-binding" evidence="3">
    <location>
        <begin position="64"/>
        <end position="333"/>
    </location>
</feature>
<comment type="similarity">
    <text evidence="1">Belongs to the bacterial solute-binding protein 8 family.</text>
</comment>
<dbReference type="SUPFAM" id="SSF53807">
    <property type="entry name" value="Helical backbone' metal receptor"/>
    <property type="match status" value="1"/>
</dbReference>
<dbReference type="GO" id="GO:0071281">
    <property type="term" value="P:cellular response to iron ion"/>
    <property type="evidence" value="ECO:0007669"/>
    <property type="project" value="TreeGrafter"/>
</dbReference>
<dbReference type="Gene3D" id="3.40.50.1980">
    <property type="entry name" value="Nitrogenase molybdenum iron protein domain"/>
    <property type="match status" value="2"/>
</dbReference>
<accession>A0A975GB61</accession>
<gene>
    <name evidence="4" type="ORF">ACETAC_04850</name>
</gene>
<dbReference type="EMBL" id="CP060096">
    <property type="protein sequence ID" value="QSZ28179.1"/>
    <property type="molecule type" value="Genomic_DNA"/>
</dbReference>
<evidence type="ECO:0000256" key="2">
    <source>
        <dbReference type="SAM" id="SignalP"/>
    </source>
</evidence>
<dbReference type="KEGG" id="aaut:ACETAC_04850"/>
<name>A0A975GB61_9THEO</name>
<dbReference type="PANTHER" id="PTHR30535:SF34">
    <property type="entry name" value="MOLYBDATE-BINDING PROTEIN MOLA"/>
    <property type="match status" value="1"/>
</dbReference>
<dbReference type="PANTHER" id="PTHR30535">
    <property type="entry name" value="VITAMIN B12-BINDING PROTEIN"/>
    <property type="match status" value="1"/>
</dbReference>
<dbReference type="RefSeq" id="WP_284680920.1">
    <property type="nucleotide sequence ID" value="NZ_CP060096.1"/>
</dbReference>
<dbReference type="Pfam" id="PF01497">
    <property type="entry name" value="Peripla_BP_2"/>
    <property type="match status" value="1"/>
</dbReference>
<reference evidence="4" key="1">
    <citation type="submission" date="2020-08" db="EMBL/GenBank/DDBJ databases">
        <title>Genomic insights into the carbon and energy metabolism of the first obligate autotrophic acetogenic bacterium Aceticella autotrophica gen. nov., sp. nov.</title>
        <authorList>
            <person name="Toshchakov S.V."/>
            <person name="Elcheninov A.G."/>
            <person name="Kublanov I.V."/>
            <person name="Frolov E.N."/>
            <person name="Lebedinsky A.V."/>
        </authorList>
    </citation>
    <scope>NUCLEOTIDE SEQUENCE</scope>
    <source>
        <strain evidence="4">3443-3Ac</strain>
    </source>
</reference>
<dbReference type="PROSITE" id="PS50983">
    <property type="entry name" value="FE_B12_PBP"/>
    <property type="match status" value="1"/>
</dbReference>
<dbReference type="AlphaFoldDB" id="A0A975GB61"/>
<sequence>MKKKICFLMIFVLLMSLLSACSHTNTDQIKKSASSTNTPNETQSTQIVTDDLGRKIEIPKNPQRIICFRSDDVGTLFAIGAGDKVVGRPAYEAFPKEAEKIPDVGVPGGPVPQPNMEKVLSLKPDLILMTTSITLQAGQWSGPSKDLVDKLENLHLKVVVLDTPKTVENNLEKIKRVGRIVGKEKEAVALTSNFEKQIKEITSKANESNYKPNVATAFLNKFYVLDKDYAKFIEMTGGNYQFSDLKSGSYVATEETINKNPDIIIVFYSSSKGTDQEACDTAIQYIRNLPGIQSTNAYKNNKIYGIKWAMVVSPGPRIVETVKEFAKYIHPEKF</sequence>
<keyword evidence="5" id="KW-1185">Reference proteome</keyword>
<dbReference type="InterPro" id="IPR050902">
    <property type="entry name" value="ABC_Transporter_SBP"/>
</dbReference>
<dbReference type="Proteomes" id="UP000671913">
    <property type="component" value="Chromosome"/>
</dbReference>
<dbReference type="InterPro" id="IPR002491">
    <property type="entry name" value="ABC_transptr_periplasmic_BD"/>
</dbReference>
<organism evidence="4 5">
    <name type="scientific">Aceticella autotrophica</name>
    <dbReference type="NCBI Taxonomy" id="2755338"/>
    <lineage>
        <taxon>Bacteria</taxon>
        <taxon>Bacillati</taxon>
        <taxon>Bacillota</taxon>
        <taxon>Clostridia</taxon>
        <taxon>Thermoanaerobacterales</taxon>
        <taxon>Thermoanaerobacteraceae</taxon>
        <taxon>Aceticella</taxon>
    </lineage>
</organism>
<feature type="signal peptide" evidence="2">
    <location>
        <begin position="1"/>
        <end position="24"/>
    </location>
</feature>
<evidence type="ECO:0000256" key="1">
    <source>
        <dbReference type="ARBA" id="ARBA00008814"/>
    </source>
</evidence>
<feature type="chain" id="PRO_5037823256" evidence="2">
    <location>
        <begin position="25"/>
        <end position="334"/>
    </location>
</feature>